<organism evidence="2 4">
    <name type="scientific">Phytophthora fragariae</name>
    <dbReference type="NCBI Taxonomy" id="53985"/>
    <lineage>
        <taxon>Eukaryota</taxon>
        <taxon>Sar</taxon>
        <taxon>Stramenopiles</taxon>
        <taxon>Oomycota</taxon>
        <taxon>Peronosporomycetes</taxon>
        <taxon>Peronosporales</taxon>
        <taxon>Peronosporaceae</taxon>
        <taxon>Phytophthora</taxon>
    </lineage>
</organism>
<dbReference type="InterPro" id="IPR004875">
    <property type="entry name" value="DDE_SF_endonuclease_dom"/>
</dbReference>
<evidence type="ECO:0000313" key="2">
    <source>
        <dbReference type="EMBL" id="KAE9009930.1"/>
    </source>
</evidence>
<accession>A0A6A3KSB5</accession>
<protein>
    <recommendedName>
        <fullName evidence="1">DDE-1 domain-containing protein</fullName>
    </recommendedName>
</protein>
<gene>
    <name evidence="3" type="ORF">PF004_g6813</name>
    <name evidence="2" type="ORF">PF011_g10042</name>
</gene>
<comment type="caution">
    <text evidence="2">The sequence shown here is derived from an EMBL/GenBank/DDBJ whole genome shotgun (WGS) entry which is preliminary data.</text>
</comment>
<reference evidence="4 5" key="1">
    <citation type="submission" date="2018-09" db="EMBL/GenBank/DDBJ databases">
        <title>Genomic investigation of the strawberry pathogen Phytophthora fragariae indicates pathogenicity is determined by transcriptional variation in three key races.</title>
        <authorList>
            <person name="Adams T.M."/>
            <person name="Armitage A.D."/>
            <person name="Sobczyk M.K."/>
            <person name="Bates H.J."/>
            <person name="Dunwell J.M."/>
            <person name="Nellist C.F."/>
            <person name="Harrison R.J."/>
        </authorList>
    </citation>
    <scope>NUCLEOTIDE SEQUENCE [LARGE SCALE GENOMIC DNA]</scope>
    <source>
        <strain evidence="3 5">BC-23</strain>
        <strain evidence="2 4">SCRP245</strain>
    </source>
</reference>
<feature type="domain" description="DDE-1" evidence="1">
    <location>
        <begin position="140"/>
        <end position="272"/>
    </location>
</feature>
<dbReference type="Pfam" id="PF03184">
    <property type="entry name" value="DDE_1"/>
    <property type="match status" value="1"/>
</dbReference>
<evidence type="ECO:0000259" key="1">
    <source>
        <dbReference type="Pfam" id="PF03184"/>
    </source>
</evidence>
<name>A0A6A3KSB5_9STRA</name>
<dbReference type="GO" id="GO:0003676">
    <property type="term" value="F:nucleic acid binding"/>
    <property type="evidence" value="ECO:0007669"/>
    <property type="project" value="InterPro"/>
</dbReference>
<dbReference type="AlphaFoldDB" id="A0A6A3KSB5"/>
<evidence type="ECO:0000313" key="5">
    <source>
        <dbReference type="Proteomes" id="UP000476176"/>
    </source>
</evidence>
<dbReference type="EMBL" id="QXFW01000517">
    <property type="protein sequence ID" value="KAE9009930.1"/>
    <property type="molecule type" value="Genomic_DNA"/>
</dbReference>
<dbReference type="Proteomes" id="UP000460718">
    <property type="component" value="Unassembled WGS sequence"/>
</dbReference>
<evidence type="ECO:0000313" key="3">
    <source>
        <dbReference type="EMBL" id="KAE9241985.1"/>
    </source>
</evidence>
<evidence type="ECO:0000313" key="4">
    <source>
        <dbReference type="Proteomes" id="UP000460718"/>
    </source>
</evidence>
<proteinExistence type="predicted"/>
<dbReference type="EMBL" id="QXGC01000281">
    <property type="protein sequence ID" value="KAE9241985.1"/>
    <property type="molecule type" value="Genomic_DNA"/>
</dbReference>
<dbReference type="Proteomes" id="UP000476176">
    <property type="component" value="Unassembled WGS sequence"/>
</dbReference>
<sequence length="345" mass="38473">MADDAAQSLQQVVPLCDRVRCTDWMELDQALRGSNGLYGRTAGFFPALFLSSDQRKKQVSLEKQIQIDKDVTKHMGELKRQFEDGTLIPDEQYNMDESHFVIDLDDGKTLDFVGAQSVKYWSIVSGREGITTCVLLKGGSDARILCPMLIFKNKASSYPMQNIPGKISGVCYRTSSSAFINGRLMCEWLRESRCWGPGGPFASSRVLWMDNASGHCGNGAEDTGRELRTKVKLFPANATDKVQPADRFPIQRIKENWCRLAERRNMEAIRNGDWKTGASSSGKLANPGKIFFLKLAAECIRLVNLEKDKDGDNWAKKAMVQCGLDVPRDDWAAQPRDAASGRCLS</sequence>